<sequence length="78" mass="8978">MANINFWLTLIVYYFLIIDFKRKIIIFGSGQPFFFHDCPNFLVSSNDYIYIGGAITFLDVFAHCRLLWGESSSPVGIC</sequence>
<protein>
    <submittedName>
        <fullName evidence="2">Uncharacterized protein</fullName>
    </submittedName>
</protein>
<evidence type="ECO:0000256" key="1">
    <source>
        <dbReference type="SAM" id="Phobius"/>
    </source>
</evidence>
<comment type="caution">
    <text evidence="2">The sequence shown here is derived from an EMBL/GenBank/DDBJ whole genome shotgun (WGS) entry which is preliminary data.</text>
</comment>
<keyword evidence="3" id="KW-1185">Reference proteome</keyword>
<dbReference type="EMBL" id="LUTY01001554">
    <property type="protein sequence ID" value="OAD21551.1"/>
    <property type="molecule type" value="Genomic_DNA"/>
</dbReference>
<proteinExistence type="predicted"/>
<keyword evidence="1" id="KW-0812">Transmembrane</keyword>
<keyword evidence="1" id="KW-1133">Transmembrane helix</keyword>
<dbReference type="Proteomes" id="UP000076962">
    <property type="component" value="Unassembled WGS sequence"/>
</dbReference>
<keyword evidence="1" id="KW-0472">Membrane</keyword>
<name>A0A176S0F8_9GAMM</name>
<feature type="transmembrane region" description="Helical" evidence="1">
    <location>
        <begin position="7"/>
        <end position="28"/>
    </location>
</feature>
<evidence type="ECO:0000313" key="3">
    <source>
        <dbReference type="Proteomes" id="UP000076962"/>
    </source>
</evidence>
<evidence type="ECO:0000313" key="2">
    <source>
        <dbReference type="EMBL" id="OAD21551.1"/>
    </source>
</evidence>
<reference evidence="2 3" key="1">
    <citation type="submission" date="2016-05" db="EMBL/GenBank/DDBJ databases">
        <title>Single-cell genome of chain-forming Candidatus Thiomargarita nelsonii and comparison to other large sulfur-oxidizing bacteria.</title>
        <authorList>
            <person name="Winkel M."/>
            <person name="Salman V."/>
            <person name="Woyke T."/>
            <person name="Schulz-Vogt H."/>
            <person name="Richter M."/>
            <person name="Flood B."/>
            <person name="Bailey J."/>
            <person name="Amann R."/>
            <person name="Mussmann M."/>
        </authorList>
    </citation>
    <scope>NUCLEOTIDE SEQUENCE [LARGE SCALE GENOMIC DNA]</scope>
    <source>
        <strain evidence="2 3">THI036</strain>
    </source>
</reference>
<gene>
    <name evidence="2" type="ORF">THIOM_002677</name>
</gene>
<organism evidence="2 3">
    <name type="scientific">Candidatus Thiomargarita nelsonii</name>
    <dbReference type="NCBI Taxonomy" id="1003181"/>
    <lineage>
        <taxon>Bacteria</taxon>
        <taxon>Pseudomonadati</taxon>
        <taxon>Pseudomonadota</taxon>
        <taxon>Gammaproteobacteria</taxon>
        <taxon>Thiotrichales</taxon>
        <taxon>Thiotrichaceae</taxon>
        <taxon>Thiomargarita</taxon>
    </lineage>
</organism>
<accession>A0A176S0F8</accession>
<dbReference type="AlphaFoldDB" id="A0A176S0F8"/>